<dbReference type="SUPFAM" id="SSF56601">
    <property type="entry name" value="beta-lactamase/transpeptidase-like"/>
    <property type="match status" value="1"/>
</dbReference>
<dbReference type="AlphaFoldDB" id="B4S3H6"/>
<gene>
    <name evidence="4" type="ordered locus">Paes_1697</name>
</gene>
<feature type="domain" description="Beta-lactamase-related" evidence="3">
    <location>
        <begin position="31"/>
        <end position="358"/>
    </location>
</feature>
<evidence type="ECO:0000256" key="2">
    <source>
        <dbReference type="SAM" id="SignalP"/>
    </source>
</evidence>
<protein>
    <submittedName>
        <fullName evidence="4">Beta-lactamase</fullName>
    </submittedName>
</protein>
<keyword evidence="1" id="KW-0378">Hydrolase</keyword>
<dbReference type="PANTHER" id="PTHR43283:SF11">
    <property type="entry name" value="BETA-LACTAMASE-RELATED DOMAIN-CONTAINING PROTEIN"/>
    <property type="match status" value="1"/>
</dbReference>
<accession>B4S3H6</accession>
<dbReference type="EMBL" id="CP001108">
    <property type="protein sequence ID" value="ACF46715.1"/>
    <property type="molecule type" value="Genomic_DNA"/>
</dbReference>
<dbReference type="InterPro" id="IPR012338">
    <property type="entry name" value="Beta-lactam/transpept-like"/>
</dbReference>
<dbReference type="HOGENOM" id="CLU_020027_1_1_10"/>
<evidence type="ECO:0000313" key="4">
    <source>
        <dbReference type="EMBL" id="ACF46715.1"/>
    </source>
</evidence>
<dbReference type="InterPro" id="IPR001466">
    <property type="entry name" value="Beta-lactam-related"/>
</dbReference>
<dbReference type="RefSeq" id="WP_012506248.1">
    <property type="nucleotide sequence ID" value="NC_011059.1"/>
</dbReference>
<organism evidence="4 5">
    <name type="scientific">Prosthecochloris aestuarii (strain DSM 271 / SK 413)</name>
    <dbReference type="NCBI Taxonomy" id="290512"/>
    <lineage>
        <taxon>Bacteria</taxon>
        <taxon>Pseudomonadati</taxon>
        <taxon>Chlorobiota</taxon>
        <taxon>Chlorobiia</taxon>
        <taxon>Chlorobiales</taxon>
        <taxon>Chlorobiaceae</taxon>
        <taxon>Prosthecochloris</taxon>
    </lineage>
</organism>
<name>B4S3H6_PROA2</name>
<sequence>MFNRLLITITCLCLLCAKPAPSVAADPFKAVDNLVNESIRDGVFPSASIAVIHKGTVVYHRAFGKQTYDRQSPPVTTTTIYDLASLTKPIVTTSIAMQLVEHDSLDINAPVSHYLPGFARNGKEKITIKNLLLHNSGLRAHRFFIESCKTPDEVYEAISDETPIVPTGSKTIYSDLGFITLGNVIETITANTLEENFSARFSVPLGMHSTLFTPSLTMLKNIAPTEKDSRWTLDIPRPLVHDHNAALLRGVAGHAGLFSTTGDLIIFATMLMQHGSYGGKAFFKPETITTFTQRHPGSRALGWDLRSIDGPSSSGDHFSAKAYGHLGFTGTSIWIDPEKDLAVITLTNRVYPTSDNIKIRKFRPKLHNTVIECLGLRGGKK</sequence>
<dbReference type="Pfam" id="PF00144">
    <property type="entry name" value="Beta-lactamase"/>
    <property type="match status" value="1"/>
</dbReference>
<dbReference type="InterPro" id="IPR050789">
    <property type="entry name" value="Diverse_Enzym_Activities"/>
</dbReference>
<dbReference type="Proteomes" id="UP000002725">
    <property type="component" value="Chromosome"/>
</dbReference>
<dbReference type="PANTHER" id="PTHR43283">
    <property type="entry name" value="BETA-LACTAMASE-RELATED"/>
    <property type="match status" value="1"/>
</dbReference>
<evidence type="ECO:0000313" key="5">
    <source>
        <dbReference type="Proteomes" id="UP000002725"/>
    </source>
</evidence>
<dbReference type="eggNOG" id="COG1680">
    <property type="taxonomic scope" value="Bacteria"/>
</dbReference>
<keyword evidence="5" id="KW-1185">Reference proteome</keyword>
<proteinExistence type="predicted"/>
<evidence type="ECO:0000256" key="1">
    <source>
        <dbReference type="ARBA" id="ARBA00022801"/>
    </source>
</evidence>
<dbReference type="MEROPS" id="S12.950"/>
<feature type="chain" id="PRO_5002822490" evidence="2">
    <location>
        <begin position="25"/>
        <end position="381"/>
    </location>
</feature>
<dbReference type="KEGG" id="paa:Paes_1697"/>
<dbReference type="STRING" id="290512.Paes_1697"/>
<dbReference type="Gene3D" id="3.40.710.10">
    <property type="entry name" value="DD-peptidase/beta-lactamase superfamily"/>
    <property type="match status" value="1"/>
</dbReference>
<keyword evidence="2" id="KW-0732">Signal</keyword>
<dbReference type="GO" id="GO:0016787">
    <property type="term" value="F:hydrolase activity"/>
    <property type="evidence" value="ECO:0007669"/>
    <property type="project" value="UniProtKB-KW"/>
</dbReference>
<evidence type="ECO:0000259" key="3">
    <source>
        <dbReference type="Pfam" id="PF00144"/>
    </source>
</evidence>
<feature type="signal peptide" evidence="2">
    <location>
        <begin position="1"/>
        <end position="24"/>
    </location>
</feature>
<reference evidence="4" key="1">
    <citation type="submission" date="2008-06" db="EMBL/GenBank/DDBJ databases">
        <title>Complete sequence of chromosome of Prosthecochloris aestuarii DSM 271.</title>
        <authorList>
            <consortium name="US DOE Joint Genome Institute"/>
            <person name="Lucas S."/>
            <person name="Copeland A."/>
            <person name="Lapidus A."/>
            <person name="Glavina del Rio T."/>
            <person name="Dalin E."/>
            <person name="Tice H."/>
            <person name="Bruce D."/>
            <person name="Goodwin L."/>
            <person name="Pitluck S."/>
            <person name="Schmutz J."/>
            <person name="Larimer F."/>
            <person name="Land M."/>
            <person name="Hauser L."/>
            <person name="Kyrpides N."/>
            <person name="Anderson I."/>
            <person name="Liu Z."/>
            <person name="Li T."/>
            <person name="Zhao F."/>
            <person name="Overmann J."/>
            <person name="Bryant D.A."/>
            <person name="Richardson P."/>
        </authorList>
    </citation>
    <scope>NUCLEOTIDE SEQUENCE [LARGE SCALE GENOMIC DNA]</scope>
    <source>
        <strain evidence="4">DSM 271</strain>
    </source>
</reference>